<proteinExistence type="predicted"/>
<keyword evidence="3" id="KW-1185">Reference proteome</keyword>
<dbReference type="AlphaFoldDB" id="A0AAE1IMS2"/>
<feature type="region of interest" description="Disordered" evidence="1">
    <location>
        <begin position="302"/>
        <end position="336"/>
    </location>
</feature>
<accession>A0AAE1IMS2</accession>
<evidence type="ECO:0000313" key="3">
    <source>
        <dbReference type="Proteomes" id="UP001293593"/>
    </source>
</evidence>
<name>A0AAE1IMS2_9FABA</name>
<evidence type="ECO:0000256" key="1">
    <source>
        <dbReference type="SAM" id="MobiDB-lite"/>
    </source>
</evidence>
<comment type="caution">
    <text evidence="2">The sequence shown here is derived from an EMBL/GenBank/DDBJ whole genome shotgun (WGS) entry which is preliminary data.</text>
</comment>
<gene>
    <name evidence="2" type="ORF">QN277_010375</name>
</gene>
<dbReference type="Proteomes" id="UP001293593">
    <property type="component" value="Unassembled WGS sequence"/>
</dbReference>
<reference evidence="2" key="1">
    <citation type="submission" date="2023-10" db="EMBL/GenBank/DDBJ databases">
        <title>Chromosome-level genome of the transformable northern wattle, Acacia crassicarpa.</title>
        <authorList>
            <person name="Massaro I."/>
            <person name="Sinha N.R."/>
            <person name="Poethig S."/>
            <person name="Leichty A.R."/>
        </authorList>
    </citation>
    <scope>NUCLEOTIDE SEQUENCE</scope>
    <source>
        <strain evidence="2">Acra3RX</strain>
        <tissue evidence="2">Leaf</tissue>
    </source>
</reference>
<sequence>MIESEAKINMTDWSSQTNWNIASGSLQECITFESSLSLANESGDEVEATNLDSVPKSSLILYPASADSGPCEIKISFAQKHEVLQVYVRSTARVYEIYCEPDMQSSNEYLCTIRCGVAARDGEILHALNVEEVVSSNIKGFNKELAEENIRSEDDWVDVKFPDSPGLDGGNHGLQTKSSINSPKSYQDLFEATAEISDVNPCTSVTLRLLSLQNKSHIYIEEIYVFGDPAGSERQESSADNSSSNSLMTMFLPTLMQLSKTTALRNIEEKYPPVRKEKQYFPEVDSGKSHPCDSVFNTQLEGRASKTDHQEGELKKVNEESVGPAQSDVLLQDAPVDSNLTTTSQAALMESNQSETPSQAAKTKINDYDTPSEATAMEKNRGDSLGINVERALEQLVSRMDRMEAICLGFQEKMLMPITSIDARLQQVEQQLETLTIKLQNSGLPSCSRIHAPDGSCIQSDANSCDNCHVNNVTEGLMPDNNVSHIEELSISPNDMSDSANTTQLHPGLIVTAPEFLDAEDEEENKVLGLETTSNDKQWQHLSIDDFLASAFAGFLSSASSETPRYTKSLVVRAPEFINEDDHEYVDASPRTSYEIENNEKESEGDVKESEEFCQHSTAENDQKEVCVEAGVLAEHDPGMSSEHTAEDNKSRNVIGQINYGLSSPSNIPELCVTDSIYSSAAEGEVCVNTDHTDTVATEVSKKTSHEDIIENVLGFSRGSSVVDFETSILDVKFISQGNHVTKSFLEALVDTPEMTSSEDHPVGENSDDLSINEQFKTNGNFSVAEQNNLISMYDAEPVNRAPNGPFSVYRDYCADKDYSACGG</sequence>
<dbReference type="PANTHER" id="PTHR37261:SF1">
    <property type="entry name" value="40S RIBOSOMAL PROTEIN S27"/>
    <property type="match status" value="1"/>
</dbReference>
<organism evidence="2 3">
    <name type="scientific">Acacia crassicarpa</name>
    <name type="common">northern wattle</name>
    <dbReference type="NCBI Taxonomy" id="499986"/>
    <lineage>
        <taxon>Eukaryota</taxon>
        <taxon>Viridiplantae</taxon>
        <taxon>Streptophyta</taxon>
        <taxon>Embryophyta</taxon>
        <taxon>Tracheophyta</taxon>
        <taxon>Spermatophyta</taxon>
        <taxon>Magnoliopsida</taxon>
        <taxon>eudicotyledons</taxon>
        <taxon>Gunneridae</taxon>
        <taxon>Pentapetalae</taxon>
        <taxon>rosids</taxon>
        <taxon>fabids</taxon>
        <taxon>Fabales</taxon>
        <taxon>Fabaceae</taxon>
        <taxon>Caesalpinioideae</taxon>
        <taxon>mimosoid clade</taxon>
        <taxon>Acacieae</taxon>
        <taxon>Acacia</taxon>
    </lineage>
</organism>
<protein>
    <submittedName>
        <fullName evidence="2">Uncharacterized protein</fullName>
    </submittedName>
</protein>
<feature type="compositionally biased region" description="Basic and acidic residues" evidence="1">
    <location>
        <begin position="303"/>
        <end position="319"/>
    </location>
</feature>
<evidence type="ECO:0000313" key="2">
    <source>
        <dbReference type="EMBL" id="KAK4253737.1"/>
    </source>
</evidence>
<dbReference type="EMBL" id="JAWXYG010000015">
    <property type="protein sequence ID" value="KAK4253737.1"/>
    <property type="molecule type" value="Genomic_DNA"/>
</dbReference>
<dbReference type="PANTHER" id="PTHR37261">
    <property type="entry name" value="40S RIBOSOMAL PROTEIN S27"/>
    <property type="match status" value="1"/>
</dbReference>